<evidence type="ECO:0000256" key="2">
    <source>
        <dbReference type="ARBA" id="ARBA00023132"/>
    </source>
</evidence>
<feature type="compositionally biased region" description="Low complexity" evidence="3">
    <location>
        <begin position="778"/>
        <end position="809"/>
    </location>
</feature>
<keyword evidence="2" id="KW-0813">Transport</keyword>
<keyword evidence="2" id="KW-0539">Nucleus</keyword>
<accession>A0A9P6I7C8</accession>
<dbReference type="EMBL" id="JAATWM020000015">
    <property type="protein sequence ID" value="KAF9877102.1"/>
    <property type="molecule type" value="Genomic_DNA"/>
</dbReference>
<reference evidence="6" key="1">
    <citation type="submission" date="2020-03" db="EMBL/GenBank/DDBJ databases">
        <authorList>
            <person name="He L."/>
        </authorList>
    </citation>
    <scope>NUCLEOTIDE SEQUENCE</scope>
    <source>
        <strain evidence="6">CkLH20</strain>
    </source>
</reference>
<dbReference type="InterPro" id="IPR002035">
    <property type="entry name" value="VWF_A"/>
</dbReference>
<dbReference type="Pfam" id="PF13634">
    <property type="entry name" value="Nucleoporin_FG"/>
    <property type="match status" value="2"/>
</dbReference>
<organism evidence="6 7">
    <name type="scientific">Colletotrichum karsti</name>
    <dbReference type="NCBI Taxonomy" id="1095194"/>
    <lineage>
        <taxon>Eukaryota</taxon>
        <taxon>Fungi</taxon>
        <taxon>Dikarya</taxon>
        <taxon>Ascomycota</taxon>
        <taxon>Pezizomycotina</taxon>
        <taxon>Sordariomycetes</taxon>
        <taxon>Hypocreomycetidae</taxon>
        <taxon>Glomerellales</taxon>
        <taxon>Glomerellaceae</taxon>
        <taxon>Colletotrichum</taxon>
        <taxon>Colletotrichum boninense species complex</taxon>
    </lineage>
</organism>
<feature type="region of interest" description="Disordered" evidence="3">
    <location>
        <begin position="970"/>
        <end position="999"/>
    </location>
</feature>
<evidence type="ECO:0000259" key="5">
    <source>
        <dbReference type="PROSITE" id="PS51468"/>
    </source>
</evidence>
<evidence type="ECO:0000313" key="6">
    <source>
        <dbReference type="EMBL" id="KAF9877102.1"/>
    </source>
</evidence>
<comment type="caution">
    <text evidence="6">The sequence shown here is derived from an EMBL/GenBank/DDBJ whole genome shotgun (WGS) entry which is preliminary data.</text>
</comment>
<dbReference type="Proteomes" id="UP000781932">
    <property type="component" value="Unassembled WGS sequence"/>
</dbReference>
<keyword evidence="2" id="KW-0906">Nuclear pore complex</keyword>
<dbReference type="PROSITE" id="PS51468">
    <property type="entry name" value="VIT"/>
    <property type="match status" value="1"/>
</dbReference>
<dbReference type="Pfam" id="PF13768">
    <property type="entry name" value="VWA_3"/>
    <property type="match status" value="1"/>
</dbReference>
<feature type="domain" description="VIT" evidence="5">
    <location>
        <begin position="63"/>
        <end position="196"/>
    </location>
</feature>
<feature type="domain" description="VWFA" evidence="4">
    <location>
        <begin position="343"/>
        <end position="521"/>
    </location>
</feature>
<dbReference type="Gene3D" id="3.40.50.410">
    <property type="entry name" value="von Willebrand factor, type A domain"/>
    <property type="match status" value="1"/>
</dbReference>
<dbReference type="InterPro" id="IPR036465">
    <property type="entry name" value="vWFA_dom_sf"/>
</dbReference>
<protein>
    <submittedName>
        <fullName evidence="6">von willebrand domain containing protein</fullName>
    </submittedName>
</protein>
<proteinExistence type="predicted"/>
<dbReference type="GO" id="GO:0005643">
    <property type="term" value="C:nuclear pore"/>
    <property type="evidence" value="ECO:0007669"/>
    <property type="project" value="UniProtKB-SubCell"/>
</dbReference>
<dbReference type="Pfam" id="PF08487">
    <property type="entry name" value="VIT"/>
    <property type="match status" value="1"/>
</dbReference>
<dbReference type="OrthoDB" id="1729737at2759"/>
<feature type="compositionally biased region" description="Acidic residues" evidence="3">
    <location>
        <begin position="533"/>
        <end position="545"/>
    </location>
</feature>
<gene>
    <name evidence="6" type="ORF">CkaCkLH20_05368</name>
</gene>
<name>A0A9P6I7C8_9PEZI</name>
<evidence type="ECO:0000256" key="3">
    <source>
        <dbReference type="SAM" id="MobiDB-lite"/>
    </source>
</evidence>
<feature type="region of interest" description="Disordered" evidence="3">
    <location>
        <begin position="739"/>
        <end position="813"/>
    </location>
</feature>
<feature type="compositionally biased region" description="Low complexity" evidence="3">
    <location>
        <begin position="970"/>
        <end position="986"/>
    </location>
</feature>
<dbReference type="PANTHER" id="PTHR45737:SF6">
    <property type="entry name" value="VON WILLEBRAND FACTOR A DOMAIN-CONTAINING PROTEIN 5A"/>
    <property type="match status" value="1"/>
</dbReference>
<dbReference type="AlphaFoldDB" id="A0A9P6I7C8"/>
<keyword evidence="2" id="KW-0509">mRNA transport</keyword>
<dbReference type="RefSeq" id="XP_038746563.1">
    <property type="nucleotide sequence ID" value="XM_038888087.1"/>
</dbReference>
<dbReference type="InterPro" id="IPR013694">
    <property type="entry name" value="VIT"/>
</dbReference>
<dbReference type="SUPFAM" id="SSF53300">
    <property type="entry name" value="vWA-like"/>
    <property type="match status" value="1"/>
</dbReference>
<comment type="subcellular location">
    <subcellularLocation>
        <location evidence="1">Nucleus</location>
        <location evidence="1">Nuclear pore complex</location>
    </subcellularLocation>
</comment>
<dbReference type="PROSITE" id="PS50234">
    <property type="entry name" value="VWFA"/>
    <property type="match status" value="1"/>
</dbReference>
<dbReference type="SMART" id="SM00609">
    <property type="entry name" value="VIT"/>
    <property type="match status" value="1"/>
</dbReference>
<evidence type="ECO:0000313" key="7">
    <source>
        <dbReference type="Proteomes" id="UP000781932"/>
    </source>
</evidence>
<evidence type="ECO:0000259" key="4">
    <source>
        <dbReference type="PROSITE" id="PS50234"/>
    </source>
</evidence>
<dbReference type="InterPro" id="IPR025574">
    <property type="entry name" value="Nucleoporin_FG_rpt"/>
</dbReference>
<dbReference type="SMART" id="SM00327">
    <property type="entry name" value="VWA"/>
    <property type="match status" value="1"/>
</dbReference>
<evidence type="ECO:0000256" key="1">
    <source>
        <dbReference type="ARBA" id="ARBA00004567"/>
    </source>
</evidence>
<keyword evidence="2" id="KW-0653">Protein transport</keyword>
<keyword evidence="2" id="KW-0811">Translocation</keyword>
<sequence length="1180" mass="125886">MVFGALANSSGGLFGHSNSTSGGSLFGNSSQSTNTPGSLFGSLGNNMASPYICGLYFLEPFNGEPNSIFNHPRRKYLPSVSQSIHARVVASTSRTTLTQTYVNSSTKEAIPELRYTFPLFDGVSVVGFTCTINDDRVIHGVVQEKNTARKTYDKAVAKGETAGLFEQLPDASDVFTTTIGNVPPGAKIRVDITYLGELKHDAEVDGIRFTIPTSIAPRYGSYPGTMMAKPTNVSSYQGIQIVVDAEMPAGSVIKSIQSPSHPIGVSVGTTSTMAANATPSLQFASATLSLGTTELDNDFIVQIIATNTSNPIAVLETHPTIPDQQAIMATLVPKFKLAATKPEIVFICDRSGSMGGKIDDLKNALRIFIKSLPVGCMFNICSFGSRHSFLFKNSKTYDQDTSNEAMKHIDTFASNFGGTEMYAPIEETFKRRHKDMELEVFVLTDGEIWNQEALFDMVNKNIEKSKGAVRIFTLGIGRSVSHALIEGLARAGNGFSQSVSEQEKMSGKVVRMLKGALTPHVNDYSLEIKYADAESETEPEDDFETIETRPAQEGASEARLTEEPKNPISLFDPSSEDAEMEDTDAKTDGTGTDRFSHVPAVRPPKVLQAPFRIPPLYPYSRTSVYLLLSPERSMRDKTPASVILRGTSSQGPLELEIPITLLSEAGETIHQLAARKAVKELEEGRGWIYHAKGRDGKLLEKSHPGRFSSMVEREAVRLGVGFQVGGKWCSFVAVESNDKDTADSTNNHEADDMSTFSETPAYGAFDPFQEDIRRRNTAASARAQIMQRQQQQMQQQMQQVQPAQQQQHQAQKRGAFRLSQNNLVQTRSMGMFDSSPDTSPAAGGLFGSSPAAAPIGGGLFGSPPAAPVGGSLFGSSAGSGAATAGGLFGSSSAAPPPVGGGLFGSPPRAKTTSALFGSSSQAAPTSGSSLFGLNSRAPTAGGLFGSPTGTPAVGGSFAFGSASSSASASRSTSSGLFGNSLTSPGRAPQPPPPSGGFFASRAASTQAFGAVPPQLQQAAAPAVPQAHIDQAILAHYQRDLSDDANLIDYSDDDADLDGFMSVGEKKKKRKTTSSNGEELDSSDKFSALVSLQDFSGFWSWSSKLLNVFGLSEEDVTKVLGILLSKGDAMATALAVAYLRKKLAEEQDSWDMMEEKAIQWLQGEVGDERTEQLLTAAEGLL</sequence>
<dbReference type="GeneID" id="62161161"/>
<reference evidence="6" key="2">
    <citation type="submission" date="2020-11" db="EMBL/GenBank/DDBJ databases">
        <title>Whole genome sequencing of Colletotrichum sp.</title>
        <authorList>
            <person name="Li H."/>
        </authorList>
    </citation>
    <scope>NUCLEOTIDE SEQUENCE</scope>
    <source>
        <strain evidence="6">CkLH20</strain>
    </source>
</reference>
<feature type="region of interest" description="Disordered" evidence="3">
    <location>
        <begin position="898"/>
        <end position="922"/>
    </location>
</feature>
<dbReference type="PANTHER" id="PTHR45737">
    <property type="entry name" value="VON WILLEBRAND FACTOR A DOMAIN-CONTAINING PROTEIN 5A"/>
    <property type="match status" value="1"/>
</dbReference>
<feature type="region of interest" description="Disordered" evidence="3">
    <location>
        <begin position="532"/>
        <end position="598"/>
    </location>
</feature>
<feature type="compositionally biased region" description="Basic and acidic residues" evidence="3">
    <location>
        <begin position="739"/>
        <end position="751"/>
    </location>
</feature>
<keyword evidence="7" id="KW-1185">Reference proteome</keyword>